<protein>
    <recommendedName>
        <fullName evidence="3">F-box domain-containing protein</fullName>
    </recommendedName>
</protein>
<dbReference type="AlphaFoldDB" id="A0A366S7H9"/>
<sequence length="447" mass="50957">MAINISTLPTEILDKVIHLVVDGKNWRPAIIPCLLVNRKWRDVCLAILYGELVLFCITPLSRFLVCHDQQATANLTRSVTFYLSQGENPDSSTYNQVLLSTQQLIEDVIPSMNNLKSFSLKRQHPLHNVWLTKSTISLLLNTLTVSCTGIELEASLQDGNTPAHVCEDLRRLLPRMEHVHIDLEPICDAMLGTWDVDETFHPINLPQIRSLHIDCVGDGHSGKEGCVERYQQAKPLTLGHSLVQASQQLIELPGTASAHFTVLGTSPQGYENQSLYWTLLRCRMMKEPQGVRTETWRFPAVWQIGHLYSAYYIRMRHEAYVIDNRNKAIDVAGGRPWRTLITSTRLPRALAHDKELLPDDGIINHKDWTRMYPKKQPWLIYNERKAGMSLLHAELQEGYEEKSLLEYTPKGFVRYGGPVWQYTRLYAEDDEPPEDWDPNGPDGSVVG</sequence>
<dbReference type="RefSeq" id="XP_031019882.1">
    <property type="nucleotide sequence ID" value="XM_031156050.1"/>
</dbReference>
<dbReference type="GeneID" id="41991346"/>
<name>A0A366S7H9_9HYPO</name>
<comment type="caution">
    <text evidence="1">The sequence shown here is derived from an EMBL/GenBank/DDBJ whole genome shotgun (WGS) entry which is preliminary data.</text>
</comment>
<proteinExistence type="predicted"/>
<evidence type="ECO:0000313" key="1">
    <source>
        <dbReference type="EMBL" id="RBR25291.1"/>
    </source>
</evidence>
<dbReference type="EMBL" id="QKXC01000040">
    <property type="protein sequence ID" value="RBR25291.1"/>
    <property type="molecule type" value="Genomic_DNA"/>
</dbReference>
<dbReference type="OrthoDB" id="4192220at2759"/>
<evidence type="ECO:0000313" key="2">
    <source>
        <dbReference type="Proteomes" id="UP000253153"/>
    </source>
</evidence>
<reference evidence="1 2" key="1">
    <citation type="submission" date="2018-06" db="EMBL/GenBank/DDBJ databases">
        <title>Fusarium incarnatum-equiseti species complex species 28.</title>
        <authorList>
            <person name="Gardiner D.M."/>
        </authorList>
    </citation>
    <scope>NUCLEOTIDE SEQUENCE [LARGE SCALE GENOMIC DNA]</scope>
    <source>
        <strain evidence="1 2">FIESC_28</strain>
    </source>
</reference>
<evidence type="ECO:0008006" key="3">
    <source>
        <dbReference type="Google" id="ProtNLM"/>
    </source>
</evidence>
<dbReference type="Proteomes" id="UP000253153">
    <property type="component" value="Unassembled WGS sequence"/>
</dbReference>
<gene>
    <name evidence="1" type="ORF">FIESC28_01900</name>
</gene>
<accession>A0A366S7H9</accession>
<keyword evidence="2" id="KW-1185">Reference proteome</keyword>
<organism evidence="1 2">
    <name type="scientific">Fusarium coffeatum</name>
    <dbReference type="NCBI Taxonomy" id="231269"/>
    <lineage>
        <taxon>Eukaryota</taxon>
        <taxon>Fungi</taxon>
        <taxon>Dikarya</taxon>
        <taxon>Ascomycota</taxon>
        <taxon>Pezizomycotina</taxon>
        <taxon>Sordariomycetes</taxon>
        <taxon>Hypocreomycetidae</taxon>
        <taxon>Hypocreales</taxon>
        <taxon>Nectriaceae</taxon>
        <taxon>Fusarium</taxon>
        <taxon>Fusarium incarnatum-equiseti species complex</taxon>
    </lineage>
</organism>